<gene>
    <name evidence="1" type="ordered locus">CT0143</name>
    <name evidence="2" type="ordered locus">CT2148</name>
</gene>
<protein>
    <submittedName>
        <fullName evidence="1">Uncharacterized protein</fullName>
    </submittedName>
</protein>
<reference evidence="1 3" key="1">
    <citation type="journal article" date="2002" name="Proc. Natl. Acad. Sci. U.S.A.">
        <title>The complete genome sequence of Chlorobium tepidum TLS, a photosynthetic, anaerobic, green-sulfur bacterium.</title>
        <authorList>
            <person name="Eisen J.A."/>
            <person name="Nelson K.E."/>
            <person name="Paulsen I.T."/>
            <person name="Heidelberg J.F."/>
            <person name="Wu M."/>
            <person name="Dodson R.J."/>
            <person name="Deboy R."/>
            <person name="Gwinn M.L."/>
            <person name="Nelson W.C."/>
            <person name="Haft D.H."/>
            <person name="Hickey E.K."/>
            <person name="Peterson J.D."/>
            <person name="Durkin A.S."/>
            <person name="Kolonay J.L."/>
            <person name="Yang F."/>
            <person name="Holt I."/>
            <person name="Umayam L.A."/>
            <person name="Mason T."/>
            <person name="Brenner M."/>
            <person name="Shea T.P."/>
            <person name="Parksey D."/>
            <person name="Nierman W.C."/>
            <person name="Feldblyum T.V."/>
            <person name="Hansen C.L."/>
            <person name="Craven M.B."/>
            <person name="Radune D."/>
            <person name="Vamathevan J."/>
            <person name="Khouri H."/>
            <person name="White O."/>
            <person name="Gruber T.M."/>
            <person name="Ketchum K.A."/>
            <person name="Venter J.C."/>
            <person name="Tettelin H."/>
            <person name="Bryant D.A."/>
            <person name="Fraser C.M."/>
        </authorList>
    </citation>
    <scope>NUCLEOTIDE SEQUENCE [LARGE SCALE GENOMIC DNA]</scope>
    <source>
        <strain evidence="3">ATCC 49652 / DSM 12025 / NBRC 103806 / TLS</strain>
        <strain evidence="1">TLS</strain>
    </source>
</reference>
<dbReference type="EnsemblBacteria" id="AAM71391">
    <property type="protein sequence ID" value="AAM71391"/>
    <property type="gene ID" value="CT0143"/>
</dbReference>
<evidence type="ECO:0000313" key="2">
    <source>
        <dbReference type="EMBL" id="AAM73364.1"/>
    </source>
</evidence>
<dbReference type="EMBL" id="AE006470">
    <property type="protein sequence ID" value="AAM71391.1"/>
    <property type="molecule type" value="Genomic_DNA"/>
</dbReference>
<accession>Q8K5F6</accession>
<name>Q8K5F6_CHLTE</name>
<dbReference type="HOGENOM" id="CLU_3197764_0_0_10"/>
<evidence type="ECO:0000313" key="1">
    <source>
        <dbReference type="EMBL" id="AAM71391.1"/>
    </source>
</evidence>
<sequence length="45" mass="5176">MYNFFRILQNLFSDFFHLLGGHHFSQGKTLASTSIAQFPTISKVK</sequence>
<dbReference type="EMBL" id="AE006470">
    <property type="protein sequence ID" value="AAM73364.1"/>
    <property type="molecule type" value="Genomic_DNA"/>
</dbReference>
<dbReference type="KEGG" id="cte:CT2148"/>
<keyword evidence="3" id="KW-1185">Reference proteome</keyword>
<organism evidence="1 3">
    <name type="scientific">Chlorobaculum tepidum (strain ATCC 49652 / DSM 12025 / NBRC 103806 / TLS)</name>
    <name type="common">Chlorobium tepidum</name>
    <dbReference type="NCBI Taxonomy" id="194439"/>
    <lineage>
        <taxon>Bacteria</taxon>
        <taxon>Pseudomonadati</taxon>
        <taxon>Chlorobiota</taxon>
        <taxon>Chlorobiia</taxon>
        <taxon>Chlorobiales</taxon>
        <taxon>Chlorobiaceae</taxon>
        <taxon>Chlorobaculum</taxon>
    </lineage>
</organism>
<evidence type="ECO:0000313" key="3">
    <source>
        <dbReference type="Proteomes" id="UP000001007"/>
    </source>
</evidence>
<dbReference type="KEGG" id="cte:CT0143"/>
<dbReference type="EnsemblBacteria" id="AAM73364">
    <property type="protein sequence ID" value="AAM73364"/>
    <property type="gene ID" value="CT2148"/>
</dbReference>
<proteinExistence type="predicted"/>
<dbReference type="Proteomes" id="UP000001007">
    <property type="component" value="Chromosome"/>
</dbReference>
<dbReference type="AlphaFoldDB" id="Q8K5F6"/>